<evidence type="ECO:0000313" key="8">
    <source>
        <dbReference type="EMBL" id="KAI5079435.1"/>
    </source>
</evidence>
<evidence type="ECO:0000256" key="2">
    <source>
        <dbReference type="ARBA" id="ARBA00007278"/>
    </source>
</evidence>
<keyword evidence="4" id="KW-0689">Ribosomal protein</keyword>
<feature type="domain" description="Plectin/eS10 N-terminal" evidence="7">
    <location>
        <begin position="19"/>
        <end position="110"/>
    </location>
</feature>
<feature type="compositionally biased region" description="Basic and acidic residues" evidence="6">
    <location>
        <begin position="124"/>
        <end position="144"/>
    </location>
</feature>
<comment type="caution">
    <text evidence="8">The sequence shown here is derived from an EMBL/GenBank/DDBJ whole genome shotgun (WGS) entry which is preliminary data.</text>
</comment>
<keyword evidence="3" id="KW-0963">Cytoplasm</keyword>
<evidence type="ECO:0000256" key="5">
    <source>
        <dbReference type="ARBA" id="ARBA00023274"/>
    </source>
</evidence>
<proteinExistence type="inferred from homology"/>
<feature type="compositionally biased region" description="Gly residues" evidence="6">
    <location>
        <begin position="172"/>
        <end position="188"/>
    </location>
</feature>
<protein>
    <recommendedName>
        <fullName evidence="7">Plectin/eS10 N-terminal domain-containing protein</fullName>
    </recommendedName>
</protein>
<feature type="region of interest" description="Disordered" evidence="6">
    <location>
        <begin position="106"/>
        <end position="195"/>
    </location>
</feature>
<dbReference type="GO" id="GO:0003735">
    <property type="term" value="F:structural constituent of ribosome"/>
    <property type="evidence" value="ECO:0007669"/>
    <property type="project" value="TreeGrafter"/>
</dbReference>
<feature type="compositionally biased region" description="Gly residues" evidence="6">
    <location>
        <begin position="145"/>
        <end position="162"/>
    </location>
</feature>
<dbReference type="InterPro" id="IPR005326">
    <property type="entry name" value="Plectin_eS10_N"/>
</dbReference>
<evidence type="ECO:0000256" key="4">
    <source>
        <dbReference type="ARBA" id="ARBA00022980"/>
    </source>
</evidence>
<keyword evidence="5" id="KW-0687">Ribonucleoprotein</keyword>
<dbReference type="Pfam" id="PF03501">
    <property type="entry name" value="S10_plectin"/>
    <property type="match status" value="1"/>
</dbReference>
<gene>
    <name evidence="8" type="ORF">GOP47_0004914</name>
</gene>
<evidence type="ECO:0000259" key="7">
    <source>
        <dbReference type="Pfam" id="PF03501"/>
    </source>
</evidence>
<dbReference type="OrthoDB" id="5211809at2759"/>
<dbReference type="GO" id="GO:0003723">
    <property type="term" value="F:RNA binding"/>
    <property type="evidence" value="ECO:0007669"/>
    <property type="project" value="TreeGrafter"/>
</dbReference>
<dbReference type="InterPro" id="IPR037447">
    <property type="entry name" value="Ribosomal_eS10"/>
</dbReference>
<dbReference type="PANTHER" id="PTHR12146:SF0">
    <property type="entry name" value="RIBOSOMAL PROTEIN S10"/>
    <property type="match status" value="1"/>
</dbReference>
<sequence length="195" mass="21310">MAREGRSGAGLSILGTMLISKKNRVEVYKYLFKEGVLYAKKDFNLPKHPDIDVPNLQVIKLMQSFKSKEYVKENFAWMHYYWYLTNDGIEHLRTYLNLPSEIVPATLKKSARPPGRPMGGPPGDRPRGPPRDGDRPRFGDRDGYRGGPPRGPGGFGDKGGAPEGFQPSFRSGAGGRPGFGRGGGGFGAGQPSLTE</sequence>
<dbReference type="PANTHER" id="PTHR12146">
    <property type="entry name" value="40S RIBOSOMAL PROTEIN S10"/>
    <property type="match status" value="1"/>
</dbReference>
<evidence type="ECO:0000256" key="3">
    <source>
        <dbReference type="ARBA" id="ARBA00022490"/>
    </source>
</evidence>
<keyword evidence="9" id="KW-1185">Reference proteome</keyword>
<dbReference type="Gene3D" id="1.10.10.10">
    <property type="entry name" value="Winged helix-like DNA-binding domain superfamily/Winged helix DNA-binding domain"/>
    <property type="match status" value="1"/>
</dbReference>
<dbReference type="EMBL" id="JABFUD020000005">
    <property type="protein sequence ID" value="KAI5079435.1"/>
    <property type="molecule type" value="Genomic_DNA"/>
</dbReference>
<name>A0A9D4ZNN5_ADICA</name>
<dbReference type="GO" id="GO:0022627">
    <property type="term" value="C:cytosolic small ribosomal subunit"/>
    <property type="evidence" value="ECO:0007669"/>
    <property type="project" value="TreeGrafter"/>
</dbReference>
<comment type="subcellular location">
    <subcellularLocation>
        <location evidence="1">Cytoplasm</location>
    </subcellularLocation>
</comment>
<comment type="similarity">
    <text evidence="2">Belongs to the eukaryotic ribosomal protein eS10 family.</text>
</comment>
<organism evidence="8 9">
    <name type="scientific">Adiantum capillus-veneris</name>
    <name type="common">Maidenhair fern</name>
    <dbReference type="NCBI Taxonomy" id="13818"/>
    <lineage>
        <taxon>Eukaryota</taxon>
        <taxon>Viridiplantae</taxon>
        <taxon>Streptophyta</taxon>
        <taxon>Embryophyta</taxon>
        <taxon>Tracheophyta</taxon>
        <taxon>Polypodiopsida</taxon>
        <taxon>Polypodiidae</taxon>
        <taxon>Polypodiales</taxon>
        <taxon>Pteridineae</taxon>
        <taxon>Pteridaceae</taxon>
        <taxon>Vittarioideae</taxon>
        <taxon>Adiantum</taxon>
    </lineage>
</organism>
<reference evidence="8 9" key="1">
    <citation type="submission" date="2021-01" db="EMBL/GenBank/DDBJ databases">
        <title>Adiantum capillus-veneris genome.</title>
        <authorList>
            <person name="Fang Y."/>
            <person name="Liao Q."/>
        </authorList>
    </citation>
    <scope>NUCLEOTIDE SEQUENCE [LARGE SCALE GENOMIC DNA]</scope>
    <source>
        <strain evidence="8">H3</strain>
        <tissue evidence="8">Leaf</tissue>
    </source>
</reference>
<dbReference type="FunFam" id="1.10.10.10:FF:000025">
    <property type="entry name" value="40S ribosomal protein S10"/>
    <property type="match status" value="1"/>
</dbReference>
<evidence type="ECO:0000313" key="9">
    <source>
        <dbReference type="Proteomes" id="UP000886520"/>
    </source>
</evidence>
<dbReference type="AlphaFoldDB" id="A0A9D4ZNN5"/>
<evidence type="ECO:0000256" key="6">
    <source>
        <dbReference type="SAM" id="MobiDB-lite"/>
    </source>
</evidence>
<evidence type="ECO:0000256" key="1">
    <source>
        <dbReference type="ARBA" id="ARBA00004496"/>
    </source>
</evidence>
<dbReference type="Proteomes" id="UP000886520">
    <property type="component" value="Chromosome 5"/>
</dbReference>
<dbReference type="InterPro" id="IPR036388">
    <property type="entry name" value="WH-like_DNA-bd_sf"/>
</dbReference>
<accession>A0A9D4ZNN5</accession>